<gene>
    <name evidence="2" type="ORF">PODLI_1B013583</name>
</gene>
<keyword evidence="3" id="KW-1185">Reference proteome</keyword>
<accession>A0AA35LG62</accession>
<dbReference type="PANTHER" id="PTHR47027:SF8">
    <property type="entry name" value="RIBONUCLEASE H"/>
    <property type="match status" value="1"/>
</dbReference>
<name>A0AA35LG62_9SAUR</name>
<proteinExistence type="predicted"/>
<sequence length="283" mass="32039">LINNPPHNTIQIYMISNLKLNPSKVVLTFKALNGLKGPVYLKERLHSHHVKWEPPRVAGETQPDGPVEQIDGGMEPGSITPQGVILCLQETWCLDLHVPSLQGYEAFATPAIKPKSRGRPSGGLVTFVSTKLKCKARQQQWAPLPSQVRALLIISWSPQNSWRDPPPTLALRRRKWNSDLESKIKLHLHSSDLLALRDQYADDTTLMAESVEELKNLLMRVKEESAKYGLKLNIKKTKIMATGPITSWQIEGEEMEAMLWTTVKLAKIYHLPDNKCWKCKETE</sequence>
<dbReference type="Proteomes" id="UP001178461">
    <property type="component" value="Chromosome 15"/>
</dbReference>
<dbReference type="PANTHER" id="PTHR47027">
    <property type="entry name" value="REVERSE TRANSCRIPTASE DOMAIN-CONTAINING PROTEIN"/>
    <property type="match status" value="1"/>
</dbReference>
<evidence type="ECO:0000313" key="3">
    <source>
        <dbReference type="Proteomes" id="UP001178461"/>
    </source>
</evidence>
<feature type="non-terminal residue" evidence="2">
    <location>
        <position position="283"/>
    </location>
</feature>
<feature type="non-terminal residue" evidence="2">
    <location>
        <position position="1"/>
    </location>
</feature>
<reference evidence="2" key="1">
    <citation type="submission" date="2022-12" db="EMBL/GenBank/DDBJ databases">
        <authorList>
            <person name="Alioto T."/>
            <person name="Alioto T."/>
            <person name="Gomez Garrido J."/>
        </authorList>
    </citation>
    <scope>NUCLEOTIDE SEQUENCE</scope>
</reference>
<feature type="domain" description="Reverse transcriptase" evidence="1">
    <location>
        <begin position="199"/>
        <end position="241"/>
    </location>
</feature>
<dbReference type="AlphaFoldDB" id="A0AA35LG62"/>
<evidence type="ECO:0000313" key="2">
    <source>
        <dbReference type="EMBL" id="CAI5795725.1"/>
    </source>
</evidence>
<dbReference type="EMBL" id="OX395141">
    <property type="protein sequence ID" value="CAI5795725.1"/>
    <property type="molecule type" value="Genomic_DNA"/>
</dbReference>
<evidence type="ECO:0000259" key="1">
    <source>
        <dbReference type="Pfam" id="PF00078"/>
    </source>
</evidence>
<dbReference type="Pfam" id="PF00078">
    <property type="entry name" value="RVT_1"/>
    <property type="match status" value="1"/>
</dbReference>
<dbReference type="InterPro" id="IPR000477">
    <property type="entry name" value="RT_dom"/>
</dbReference>
<protein>
    <submittedName>
        <fullName evidence="2">Elongator complex protein 5</fullName>
    </submittedName>
</protein>
<organism evidence="2 3">
    <name type="scientific">Podarcis lilfordi</name>
    <name type="common">Lilford's wall lizard</name>
    <dbReference type="NCBI Taxonomy" id="74358"/>
    <lineage>
        <taxon>Eukaryota</taxon>
        <taxon>Metazoa</taxon>
        <taxon>Chordata</taxon>
        <taxon>Craniata</taxon>
        <taxon>Vertebrata</taxon>
        <taxon>Euteleostomi</taxon>
        <taxon>Lepidosauria</taxon>
        <taxon>Squamata</taxon>
        <taxon>Bifurcata</taxon>
        <taxon>Unidentata</taxon>
        <taxon>Episquamata</taxon>
        <taxon>Laterata</taxon>
        <taxon>Lacertibaenia</taxon>
        <taxon>Lacertidae</taxon>
        <taxon>Podarcis</taxon>
    </lineage>
</organism>